<proteinExistence type="predicted"/>
<evidence type="ECO:0000256" key="3">
    <source>
        <dbReference type="ARBA" id="ARBA00023163"/>
    </source>
</evidence>
<dbReference type="OrthoDB" id="644686at2"/>
<dbReference type="InterPro" id="IPR018060">
    <property type="entry name" value="HTH_AraC"/>
</dbReference>
<dbReference type="Proteomes" id="UP000002215">
    <property type="component" value="Chromosome"/>
</dbReference>
<organism evidence="5 6">
    <name type="scientific">Chitinophaga pinensis (strain ATCC 43595 / DSM 2588 / LMG 13176 / NBRC 15968 / NCIMB 11800 / UQM 2034)</name>
    <dbReference type="NCBI Taxonomy" id="485918"/>
    <lineage>
        <taxon>Bacteria</taxon>
        <taxon>Pseudomonadati</taxon>
        <taxon>Bacteroidota</taxon>
        <taxon>Chitinophagia</taxon>
        <taxon>Chitinophagales</taxon>
        <taxon>Chitinophagaceae</taxon>
        <taxon>Chitinophaga</taxon>
    </lineage>
</organism>
<evidence type="ECO:0000313" key="5">
    <source>
        <dbReference type="EMBL" id="ACU63680.1"/>
    </source>
</evidence>
<feature type="domain" description="HTH araC/xylS-type" evidence="4">
    <location>
        <begin position="198"/>
        <end position="303"/>
    </location>
</feature>
<dbReference type="PROSITE" id="PS01124">
    <property type="entry name" value="HTH_ARAC_FAMILY_2"/>
    <property type="match status" value="1"/>
</dbReference>
<dbReference type="GO" id="GO:0003700">
    <property type="term" value="F:DNA-binding transcription factor activity"/>
    <property type="evidence" value="ECO:0007669"/>
    <property type="project" value="InterPro"/>
</dbReference>
<reference evidence="5 6" key="2">
    <citation type="journal article" date="2010" name="Stand. Genomic Sci.">
        <title>Complete genome sequence of Chitinophaga pinensis type strain (UQM 2034).</title>
        <authorList>
            <person name="Glavina Del Rio T."/>
            <person name="Abt B."/>
            <person name="Spring S."/>
            <person name="Lapidus A."/>
            <person name="Nolan M."/>
            <person name="Tice H."/>
            <person name="Copeland A."/>
            <person name="Cheng J.F."/>
            <person name="Chen F."/>
            <person name="Bruce D."/>
            <person name="Goodwin L."/>
            <person name="Pitluck S."/>
            <person name="Ivanova N."/>
            <person name="Mavromatis K."/>
            <person name="Mikhailova N."/>
            <person name="Pati A."/>
            <person name="Chen A."/>
            <person name="Palaniappan K."/>
            <person name="Land M."/>
            <person name="Hauser L."/>
            <person name="Chang Y.J."/>
            <person name="Jeffries C.D."/>
            <person name="Chain P."/>
            <person name="Saunders E."/>
            <person name="Detter J.C."/>
            <person name="Brettin T."/>
            <person name="Rohde M."/>
            <person name="Goker M."/>
            <person name="Bristow J."/>
            <person name="Eisen J.A."/>
            <person name="Markowitz V."/>
            <person name="Hugenholtz P."/>
            <person name="Kyrpides N.C."/>
            <person name="Klenk H.P."/>
            <person name="Lucas S."/>
        </authorList>
    </citation>
    <scope>NUCLEOTIDE SEQUENCE [LARGE SCALE GENOMIC DNA]</scope>
    <source>
        <strain evidence="6">ATCC 43595 / DSM 2588 / LMG 13176 / NBRC 15968 / NCIMB 11800 / UQM 2034</strain>
    </source>
</reference>
<evidence type="ECO:0000313" key="6">
    <source>
        <dbReference type="Proteomes" id="UP000002215"/>
    </source>
</evidence>
<reference evidence="6" key="1">
    <citation type="submission" date="2009-08" db="EMBL/GenBank/DDBJ databases">
        <title>The complete genome of Chitinophaga pinensis DSM 2588.</title>
        <authorList>
            <consortium name="US DOE Joint Genome Institute (JGI-PGF)"/>
            <person name="Lucas S."/>
            <person name="Copeland A."/>
            <person name="Lapidus A."/>
            <person name="Glavina del Rio T."/>
            <person name="Dalin E."/>
            <person name="Tice H."/>
            <person name="Bruce D."/>
            <person name="Goodwin L."/>
            <person name="Pitluck S."/>
            <person name="Kyrpides N."/>
            <person name="Mavromatis K."/>
            <person name="Ivanova N."/>
            <person name="Mikhailova N."/>
            <person name="Sims D."/>
            <person name="Meinche L."/>
            <person name="Brettin T."/>
            <person name="Detter J.C."/>
            <person name="Han C."/>
            <person name="Larimer F."/>
            <person name="Land M."/>
            <person name="Hauser L."/>
            <person name="Markowitz V."/>
            <person name="Cheng J.-F."/>
            <person name="Hugenholtz P."/>
            <person name="Woyke T."/>
            <person name="Wu D."/>
            <person name="Spring S."/>
            <person name="Klenk H.-P."/>
            <person name="Eisen J.A."/>
        </authorList>
    </citation>
    <scope>NUCLEOTIDE SEQUENCE [LARGE SCALE GENOMIC DNA]</scope>
    <source>
        <strain evidence="6">ATCC 43595 / DSM 2588 / LMG 13176 / NBRC 15968 / NCIMB 11800 / UQM 2034</strain>
    </source>
</reference>
<dbReference type="AlphaFoldDB" id="A0A979H0R2"/>
<gene>
    <name evidence="5" type="ordered locus">Cpin_6274</name>
</gene>
<keyword evidence="3" id="KW-0804">Transcription</keyword>
<dbReference type="SUPFAM" id="SSF46689">
    <property type="entry name" value="Homeodomain-like"/>
    <property type="match status" value="1"/>
</dbReference>
<keyword evidence="2" id="KW-0238">DNA-binding</keyword>
<sequence length="305" mass="34995">MSKGQPYHFKSIAEFHQFRGLPQPENPLISLIDVRDLLYAPNSAFTLINDFYSISLKRNFPYKVNYGQQSYDFNDGVMFFTSPGQVLRLETGDGSFSETSGWILAFHPDLLWNTALAKTIRQYAYFDYAVNEALFLSGKEETIINDIVQHIKNEYSGNMDRLSHAVLIAQLDLLLIYSERFYQRQFMTRRIASHQILSRLEDLLNDYFESPAITNEGLPSVRYIAERLNISPGYLSSLLKSLTGQNTQQHLHNKLIDIAKQKLSTTNLSVSEIAYELGFEHLASFSKLFKAKTKVSPQDFRASFN</sequence>
<dbReference type="RefSeq" id="WP_012793845.1">
    <property type="nucleotide sequence ID" value="NC_013132.1"/>
</dbReference>
<name>A0A979H0R2_CHIPD</name>
<accession>A0A979H0R2</accession>
<dbReference type="Gene3D" id="1.10.10.60">
    <property type="entry name" value="Homeodomain-like"/>
    <property type="match status" value="2"/>
</dbReference>
<dbReference type="PANTHER" id="PTHR43280">
    <property type="entry name" value="ARAC-FAMILY TRANSCRIPTIONAL REGULATOR"/>
    <property type="match status" value="1"/>
</dbReference>
<keyword evidence="1" id="KW-0805">Transcription regulation</keyword>
<protein>
    <submittedName>
        <fullName evidence="5">Transcriptional regulator, AraC family</fullName>
    </submittedName>
</protein>
<dbReference type="SMART" id="SM00342">
    <property type="entry name" value="HTH_ARAC"/>
    <property type="match status" value="1"/>
</dbReference>
<dbReference type="KEGG" id="cpi:Cpin_6274"/>
<dbReference type="PANTHER" id="PTHR43280:SF32">
    <property type="entry name" value="TRANSCRIPTIONAL REGULATORY PROTEIN"/>
    <property type="match status" value="1"/>
</dbReference>
<evidence type="ECO:0000256" key="1">
    <source>
        <dbReference type="ARBA" id="ARBA00023015"/>
    </source>
</evidence>
<dbReference type="InterPro" id="IPR009057">
    <property type="entry name" value="Homeodomain-like_sf"/>
</dbReference>
<dbReference type="Pfam" id="PF12833">
    <property type="entry name" value="HTH_18"/>
    <property type="match status" value="1"/>
</dbReference>
<evidence type="ECO:0000259" key="4">
    <source>
        <dbReference type="PROSITE" id="PS01124"/>
    </source>
</evidence>
<dbReference type="GO" id="GO:0043565">
    <property type="term" value="F:sequence-specific DNA binding"/>
    <property type="evidence" value="ECO:0007669"/>
    <property type="project" value="InterPro"/>
</dbReference>
<dbReference type="EMBL" id="CP001699">
    <property type="protein sequence ID" value="ACU63680.1"/>
    <property type="molecule type" value="Genomic_DNA"/>
</dbReference>
<evidence type="ECO:0000256" key="2">
    <source>
        <dbReference type="ARBA" id="ARBA00023125"/>
    </source>
</evidence>